<keyword evidence="2" id="KW-0805">Transcription regulation</keyword>
<keyword evidence="3" id="KW-0804">Transcription</keyword>
<comment type="caution">
    <text evidence="7">The sequence shown here is derived from an EMBL/GenBank/DDBJ whole genome shotgun (WGS) entry which is preliminary data.</text>
</comment>
<proteinExistence type="predicted"/>
<gene>
    <name evidence="7" type="primary">RORC</name>
    <name evidence="7" type="ORF">AV530_007776</name>
</gene>
<dbReference type="GO" id="GO:0000978">
    <property type="term" value="F:RNA polymerase II cis-regulatory region sequence-specific DNA binding"/>
    <property type="evidence" value="ECO:0007669"/>
    <property type="project" value="TreeGrafter"/>
</dbReference>
<dbReference type="PRINTS" id="PR01293">
    <property type="entry name" value="RORNUCRECPTR"/>
</dbReference>
<evidence type="ECO:0000256" key="1">
    <source>
        <dbReference type="ARBA" id="ARBA00004123"/>
    </source>
</evidence>
<accession>A0A1V4KCK6</accession>
<dbReference type="AlphaFoldDB" id="A0A1V4KCK6"/>
<dbReference type="PROSITE" id="PS51843">
    <property type="entry name" value="NR_LBD"/>
    <property type="match status" value="1"/>
</dbReference>
<evidence type="ECO:0000313" key="8">
    <source>
        <dbReference type="Proteomes" id="UP000190648"/>
    </source>
</evidence>
<dbReference type="EMBL" id="LSYS01003851">
    <property type="protein sequence ID" value="OPJ82189.1"/>
    <property type="molecule type" value="Genomic_DNA"/>
</dbReference>
<sequence length="255" mass="28778">MSPCPRVPAEQLTQNVLASHRATCQLGAEDLRLRRGDTFTREEVSAYQRQPAAEMWQRCAGRITEAVQHVVEFAKRLRGFMELSQHDQIVLLKAGAMEVVLVRMCRAFDAETRTVFFEGKYAGAELFRALGCHELVGSIFDFAQSLSALRFSESEVAFVSALVLVNASRPWLQEQGKVARLQGHLDIAFRLLLRRTQREGLLARLPPRGRLRALCWQHIQQLGTFLRQHPGVPPAAFPPLYRELFAPDVDTGATR</sequence>
<dbReference type="STRING" id="372326.A0A1V4KCK6"/>
<evidence type="ECO:0000256" key="4">
    <source>
        <dbReference type="ARBA" id="ARBA00023170"/>
    </source>
</evidence>
<keyword evidence="8" id="KW-1185">Reference proteome</keyword>
<name>A0A1V4KCK6_PATFA</name>
<evidence type="ECO:0000313" key="7">
    <source>
        <dbReference type="EMBL" id="OPJ82189.1"/>
    </source>
</evidence>
<feature type="domain" description="NR LBD" evidence="6">
    <location>
        <begin position="8"/>
        <end position="255"/>
    </location>
</feature>
<dbReference type="InterPro" id="IPR000536">
    <property type="entry name" value="Nucl_hrmn_rcpt_lig-bd"/>
</dbReference>
<dbReference type="GO" id="GO:0005634">
    <property type="term" value="C:nucleus"/>
    <property type="evidence" value="ECO:0007669"/>
    <property type="project" value="UniProtKB-SubCell"/>
</dbReference>
<dbReference type="GO" id="GO:0004879">
    <property type="term" value="F:nuclear receptor activity"/>
    <property type="evidence" value="ECO:0007669"/>
    <property type="project" value="InterPro"/>
</dbReference>
<dbReference type="InterPro" id="IPR003079">
    <property type="entry name" value="ROR_rcpt"/>
</dbReference>
<dbReference type="Pfam" id="PF00104">
    <property type="entry name" value="Hormone_recep"/>
    <property type="match status" value="1"/>
</dbReference>
<organism evidence="7 8">
    <name type="scientific">Patagioenas fasciata monilis</name>
    <dbReference type="NCBI Taxonomy" id="372326"/>
    <lineage>
        <taxon>Eukaryota</taxon>
        <taxon>Metazoa</taxon>
        <taxon>Chordata</taxon>
        <taxon>Craniata</taxon>
        <taxon>Vertebrata</taxon>
        <taxon>Euteleostomi</taxon>
        <taxon>Archelosauria</taxon>
        <taxon>Archosauria</taxon>
        <taxon>Dinosauria</taxon>
        <taxon>Saurischia</taxon>
        <taxon>Theropoda</taxon>
        <taxon>Coelurosauria</taxon>
        <taxon>Aves</taxon>
        <taxon>Neognathae</taxon>
        <taxon>Neoaves</taxon>
        <taxon>Columbimorphae</taxon>
        <taxon>Columbiformes</taxon>
        <taxon>Columbidae</taxon>
        <taxon>Patagioenas</taxon>
    </lineage>
</organism>
<evidence type="ECO:0000256" key="5">
    <source>
        <dbReference type="ARBA" id="ARBA00023242"/>
    </source>
</evidence>
<protein>
    <submittedName>
        <fullName evidence="7">Nuclear receptor ROR-gamma</fullName>
    </submittedName>
</protein>
<comment type="subcellular location">
    <subcellularLocation>
        <location evidence="1">Nucleus</location>
    </subcellularLocation>
</comment>
<dbReference type="InterPro" id="IPR035500">
    <property type="entry name" value="NHR-like_dom_sf"/>
</dbReference>
<dbReference type="OrthoDB" id="5771769at2759"/>
<keyword evidence="4 7" id="KW-0675">Receptor</keyword>
<dbReference type="InterPro" id="IPR001723">
    <property type="entry name" value="Nuclear_hrmn_rcpt"/>
</dbReference>
<dbReference type="PANTHER" id="PTHR45805">
    <property type="entry name" value="NUCLEAR HORMONE RECEPTOR HR3-RELATED"/>
    <property type="match status" value="1"/>
</dbReference>
<evidence type="ECO:0000259" key="6">
    <source>
        <dbReference type="PROSITE" id="PS51843"/>
    </source>
</evidence>
<dbReference type="SMART" id="SM00430">
    <property type="entry name" value="HOLI"/>
    <property type="match status" value="1"/>
</dbReference>
<reference evidence="7 8" key="1">
    <citation type="submission" date="2016-02" db="EMBL/GenBank/DDBJ databases">
        <title>Band-tailed pigeon sequencing and assembly.</title>
        <authorList>
            <person name="Soares A.E."/>
            <person name="Novak B.J."/>
            <person name="Rice E.S."/>
            <person name="O'Connell B."/>
            <person name="Chang D."/>
            <person name="Weber S."/>
            <person name="Shapiro B."/>
        </authorList>
    </citation>
    <scope>NUCLEOTIDE SEQUENCE [LARGE SCALE GENOMIC DNA]</scope>
    <source>
        <strain evidence="7">BTP2013</strain>
        <tissue evidence="7">Blood</tissue>
    </source>
</reference>
<keyword evidence="5" id="KW-0539">Nucleus</keyword>
<dbReference type="PRINTS" id="PR00398">
    <property type="entry name" value="STRDHORMONER"/>
</dbReference>
<evidence type="ECO:0000256" key="2">
    <source>
        <dbReference type="ARBA" id="ARBA00023015"/>
    </source>
</evidence>
<dbReference type="SUPFAM" id="SSF48508">
    <property type="entry name" value="Nuclear receptor ligand-binding domain"/>
    <property type="match status" value="1"/>
</dbReference>
<evidence type="ECO:0000256" key="3">
    <source>
        <dbReference type="ARBA" id="ARBA00023163"/>
    </source>
</evidence>
<dbReference type="Proteomes" id="UP000190648">
    <property type="component" value="Unassembled WGS sequence"/>
</dbReference>
<dbReference type="PANTHER" id="PTHR45805:SF1">
    <property type="entry name" value="NUCLEAR RECEPTOR ROR-GAMMA"/>
    <property type="match status" value="1"/>
</dbReference>
<dbReference type="GO" id="GO:0008142">
    <property type="term" value="F:oxysterol binding"/>
    <property type="evidence" value="ECO:0007669"/>
    <property type="project" value="TreeGrafter"/>
</dbReference>
<dbReference type="Gene3D" id="1.10.565.10">
    <property type="entry name" value="Retinoid X Receptor"/>
    <property type="match status" value="1"/>
</dbReference>